<dbReference type="InterPro" id="IPR002645">
    <property type="entry name" value="STAS_dom"/>
</dbReference>
<dbReference type="PANTHER" id="PTHR11814">
    <property type="entry name" value="SULFATE TRANSPORTER"/>
    <property type="match status" value="1"/>
</dbReference>
<evidence type="ECO:0000256" key="6">
    <source>
        <dbReference type="SAM" id="Phobius"/>
    </source>
</evidence>
<feature type="compositionally biased region" description="Low complexity" evidence="5">
    <location>
        <begin position="350"/>
        <end position="359"/>
    </location>
</feature>
<evidence type="ECO:0000256" key="4">
    <source>
        <dbReference type="ARBA" id="ARBA00023136"/>
    </source>
</evidence>
<evidence type="ECO:0000256" key="3">
    <source>
        <dbReference type="ARBA" id="ARBA00022989"/>
    </source>
</evidence>
<feature type="transmembrane region" description="Helical" evidence="6">
    <location>
        <begin position="95"/>
        <end position="113"/>
    </location>
</feature>
<feature type="domain" description="STAS" evidence="7">
    <location>
        <begin position="210"/>
        <end position="324"/>
    </location>
</feature>
<dbReference type="Pfam" id="PF00916">
    <property type="entry name" value="Sulfate_transp"/>
    <property type="match status" value="1"/>
</dbReference>
<feature type="transmembrane region" description="Helical" evidence="6">
    <location>
        <begin position="149"/>
        <end position="166"/>
    </location>
</feature>
<evidence type="ECO:0000313" key="9">
    <source>
        <dbReference type="Proteomes" id="UP000193963"/>
    </source>
</evidence>
<keyword evidence="4 6" id="KW-0472">Membrane</keyword>
<name>A0A1X6Y827_9RHOB</name>
<dbReference type="SUPFAM" id="SSF52091">
    <property type="entry name" value="SpoIIaa-like"/>
    <property type="match status" value="1"/>
</dbReference>
<proteinExistence type="predicted"/>
<dbReference type="InterPro" id="IPR011547">
    <property type="entry name" value="SLC26A/SulP_dom"/>
</dbReference>
<dbReference type="CDD" id="cd07042">
    <property type="entry name" value="STAS_SulP_like_sulfate_transporter"/>
    <property type="match status" value="1"/>
</dbReference>
<sequence length="367" mass="39782">MGSISSVLPVPKMPDLSPGLLRDIVSGSFAVAFVGLLEAVSIARAMAGKSGQMLDGNREFIGQGAANLVGSFFQAYPVSASFTRSAVNYDSGARTPLAAIFSALLLVAILLLIAPLFSYVPIAGLAGVILLVAWRLVDFGEIRHIWQSSAVETVIAGATFFSTVFISLEFAIYTGVILSLLLFLARIAQPVIAVVAPDPTAPSRHMRSARLFDLQECPQLMITAMHGPLYFGTVEAIRRDFHRFRTERPSQKHILFMTPSSSEMDLPAAQLLVEEARKREEAGGSLHLKIGSLRALNKLARFHVVKTLGRSRVHLSKRDAIAEIIPDLDPEICRTCQARIFRECARQPGAEEAAAQADDQTAKPSES</sequence>
<dbReference type="EMBL" id="FWFN01000001">
    <property type="protein sequence ID" value="SLN13420.1"/>
    <property type="molecule type" value="Genomic_DNA"/>
</dbReference>
<accession>A0A1X6Y827</accession>
<comment type="subcellular location">
    <subcellularLocation>
        <location evidence="1">Membrane</location>
        <topology evidence="1">Multi-pass membrane protein</topology>
    </subcellularLocation>
</comment>
<keyword evidence="3 6" id="KW-1133">Transmembrane helix</keyword>
<evidence type="ECO:0000256" key="1">
    <source>
        <dbReference type="ARBA" id="ARBA00004141"/>
    </source>
</evidence>
<keyword evidence="2 6" id="KW-0812">Transmembrane</keyword>
<dbReference type="Proteomes" id="UP000193963">
    <property type="component" value="Unassembled WGS sequence"/>
</dbReference>
<feature type="transmembrane region" description="Helical" evidence="6">
    <location>
        <begin position="119"/>
        <end position="137"/>
    </location>
</feature>
<dbReference type="InterPro" id="IPR001902">
    <property type="entry name" value="SLC26A/SulP_fam"/>
</dbReference>
<gene>
    <name evidence="8" type="ORF">PSM7751_00280</name>
</gene>
<evidence type="ECO:0000313" key="8">
    <source>
        <dbReference type="EMBL" id="SLN13420.1"/>
    </source>
</evidence>
<dbReference type="AlphaFoldDB" id="A0A1X6Y827"/>
<feature type="region of interest" description="Disordered" evidence="5">
    <location>
        <begin position="347"/>
        <end position="367"/>
    </location>
</feature>
<reference evidence="9" key="1">
    <citation type="submission" date="2017-03" db="EMBL/GenBank/DDBJ databases">
        <authorList>
            <person name="Rodrigo-Torres L."/>
            <person name="Arahal R.D."/>
            <person name="Lucena T."/>
        </authorList>
    </citation>
    <scope>NUCLEOTIDE SEQUENCE [LARGE SCALE GENOMIC DNA]</scope>
    <source>
        <strain evidence="9">CECT 7751</strain>
    </source>
</reference>
<organism evidence="8 9">
    <name type="scientific">Pseudooceanicola marinus</name>
    <dbReference type="NCBI Taxonomy" id="396013"/>
    <lineage>
        <taxon>Bacteria</taxon>
        <taxon>Pseudomonadati</taxon>
        <taxon>Pseudomonadota</taxon>
        <taxon>Alphaproteobacteria</taxon>
        <taxon>Rhodobacterales</taxon>
        <taxon>Paracoccaceae</taxon>
        <taxon>Pseudooceanicola</taxon>
    </lineage>
</organism>
<evidence type="ECO:0000256" key="5">
    <source>
        <dbReference type="SAM" id="MobiDB-lite"/>
    </source>
</evidence>
<dbReference type="PROSITE" id="PS50801">
    <property type="entry name" value="STAS"/>
    <property type="match status" value="1"/>
</dbReference>
<dbReference type="GO" id="GO:0016020">
    <property type="term" value="C:membrane"/>
    <property type="evidence" value="ECO:0007669"/>
    <property type="project" value="UniProtKB-SubCell"/>
</dbReference>
<dbReference type="Gene3D" id="3.30.750.24">
    <property type="entry name" value="STAS domain"/>
    <property type="match status" value="1"/>
</dbReference>
<keyword evidence="9" id="KW-1185">Reference proteome</keyword>
<dbReference type="OrthoDB" id="9769739at2"/>
<protein>
    <submittedName>
        <fullName evidence="8">Putative sulfate transporter/MT1781</fullName>
    </submittedName>
</protein>
<evidence type="ECO:0000256" key="2">
    <source>
        <dbReference type="ARBA" id="ARBA00022692"/>
    </source>
</evidence>
<evidence type="ECO:0000259" key="7">
    <source>
        <dbReference type="PROSITE" id="PS50801"/>
    </source>
</evidence>
<feature type="transmembrane region" description="Helical" evidence="6">
    <location>
        <begin position="20"/>
        <end position="43"/>
    </location>
</feature>
<dbReference type="InterPro" id="IPR036513">
    <property type="entry name" value="STAS_dom_sf"/>
</dbReference>
<dbReference type="GO" id="GO:0055085">
    <property type="term" value="P:transmembrane transport"/>
    <property type="evidence" value="ECO:0007669"/>
    <property type="project" value="InterPro"/>
</dbReference>